<reference evidence="1 2" key="1">
    <citation type="submission" date="2016-03" db="EMBL/GenBank/DDBJ databases">
        <authorList>
            <person name="Ploux O."/>
        </authorList>
    </citation>
    <scope>NUCLEOTIDE SEQUENCE [LARGE SCALE GENOMIC DNA]</scope>
    <source>
        <strain evidence="1 2">UAMH 11012</strain>
    </source>
</reference>
<proteinExistence type="predicted"/>
<gene>
    <name evidence="1" type="ORF">PAC_11280</name>
</gene>
<dbReference type="EMBL" id="FJOG01000018">
    <property type="protein sequence ID" value="CZR61384.1"/>
    <property type="molecule type" value="Genomic_DNA"/>
</dbReference>
<evidence type="ECO:0000313" key="1">
    <source>
        <dbReference type="EMBL" id="CZR61384.1"/>
    </source>
</evidence>
<accession>A0A1L7X8N9</accession>
<protein>
    <submittedName>
        <fullName evidence="1">Uncharacterized protein</fullName>
    </submittedName>
</protein>
<dbReference type="AlphaFoldDB" id="A0A1L7X8N9"/>
<dbReference type="Proteomes" id="UP000184330">
    <property type="component" value="Unassembled WGS sequence"/>
</dbReference>
<keyword evidence="2" id="KW-1185">Reference proteome</keyword>
<evidence type="ECO:0000313" key="2">
    <source>
        <dbReference type="Proteomes" id="UP000184330"/>
    </source>
</evidence>
<name>A0A1L7X8N9_9HELO</name>
<sequence length="155" mass="17260">MAINPPSKFAVPHHPSSRIENCYATCDIGLGPSLNTLSMKACWELATFYVGFLFQRAMTFDSPFADRSVDLYAFEPKVVGVGSSWGGSNILAHGAAVRYPTVFGILPNHVPRPQCLLPDENHLPMKTCPMRSLEYRGSSDFKRYSDKYAPNCTMY</sequence>
<organism evidence="1 2">
    <name type="scientific">Phialocephala subalpina</name>
    <dbReference type="NCBI Taxonomy" id="576137"/>
    <lineage>
        <taxon>Eukaryota</taxon>
        <taxon>Fungi</taxon>
        <taxon>Dikarya</taxon>
        <taxon>Ascomycota</taxon>
        <taxon>Pezizomycotina</taxon>
        <taxon>Leotiomycetes</taxon>
        <taxon>Helotiales</taxon>
        <taxon>Mollisiaceae</taxon>
        <taxon>Phialocephala</taxon>
        <taxon>Phialocephala fortinii species complex</taxon>
    </lineage>
</organism>